<evidence type="ECO:0000313" key="2">
    <source>
        <dbReference type="EMBL" id="MTH55079.1"/>
    </source>
</evidence>
<proteinExistence type="predicted"/>
<dbReference type="NCBIfam" id="TIGR00125">
    <property type="entry name" value="cyt_tran_rel"/>
    <property type="match status" value="1"/>
</dbReference>
<gene>
    <name evidence="2" type="ORF">GKZ89_16870</name>
</gene>
<organism evidence="2 3">
    <name type="scientific">Metabacillus mangrovi</name>
    <dbReference type="NCBI Taxonomy" id="1491830"/>
    <lineage>
        <taxon>Bacteria</taxon>
        <taxon>Bacillati</taxon>
        <taxon>Bacillota</taxon>
        <taxon>Bacilli</taxon>
        <taxon>Bacillales</taxon>
        <taxon>Bacillaceae</taxon>
        <taxon>Metabacillus</taxon>
    </lineage>
</organism>
<accession>A0A7X2V6C7</accession>
<dbReference type="CDD" id="cd00882">
    <property type="entry name" value="Ras_like_GTPase"/>
    <property type="match status" value="1"/>
</dbReference>
<evidence type="ECO:0000259" key="1">
    <source>
        <dbReference type="Pfam" id="PF13521"/>
    </source>
</evidence>
<dbReference type="Proteomes" id="UP000434639">
    <property type="component" value="Unassembled WGS sequence"/>
</dbReference>
<dbReference type="SUPFAM" id="SSF52374">
    <property type="entry name" value="Nucleotidylyl transferase"/>
    <property type="match status" value="1"/>
</dbReference>
<name>A0A7X2V6C7_9BACI</name>
<dbReference type="EMBL" id="WMIB01000022">
    <property type="protein sequence ID" value="MTH55079.1"/>
    <property type="molecule type" value="Genomic_DNA"/>
</dbReference>
<reference evidence="2 3" key="1">
    <citation type="journal article" date="2017" name="Int. J. Syst. Evol. Microbiol.">
        <title>Bacillus mangrovi sp. nov., isolated from a sediment sample from a mangrove forest.</title>
        <authorList>
            <person name="Gupta V."/>
            <person name="Singh P.K."/>
            <person name="Korpole S."/>
            <person name="Tanuku N.R.S."/>
            <person name="Pinnaka A.K."/>
        </authorList>
    </citation>
    <scope>NUCLEOTIDE SEQUENCE [LARGE SCALE GENOMIC DNA]</scope>
    <source>
        <strain evidence="2 3">KCTC 33872</strain>
    </source>
</reference>
<dbReference type="InterPro" id="IPR027417">
    <property type="entry name" value="P-loop_NTPase"/>
</dbReference>
<dbReference type="AlphaFoldDB" id="A0A7X2V6C7"/>
<protein>
    <submittedName>
        <fullName evidence="2">AAA family ATPase</fullName>
    </submittedName>
</protein>
<dbReference type="InterPro" id="IPR052735">
    <property type="entry name" value="NAD_biosynth-regulator"/>
</dbReference>
<dbReference type="PANTHER" id="PTHR37512">
    <property type="entry name" value="TRIFUNCTIONAL NAD BIOSYNTHESIS/REGULATOR PROTEIN NADR"/>
    <property type="match status" value="1"/>
</dbReference>
<dbReference type="Gene3D" id="3.40.50.620">
    <property type="entry name" value="HUPs"/>
    <property type="match status" value="1"/>
</dbReference>
<comment type="caution">
    <text evidence="2">The sequence shown here is derived from an EMBL/GenBank/DDBJ whole genome shotgun (WGS) entry which is preliminary data.</text>
</comment>
<dbReference type="InterPro" id="IPR038727">
    <property type="entry name" value="NadR/Ttd14_AAA_dom"/>
</dbReference>
<evidence type="ECO:0000313" key="3">
    <source>
        <dbReference type="Proteomes" id="UP000434639"/>
    </source>
</evidence>
<dbReference type="Gene3D" id="3.40.50.300">
    <property type="entry name" value="P-loop containing nucleotide triphosphate hydrolases"/>
    <property type="match status" value="1"/>
</dbReference>
<dbReference type="OrthoDB" id="9802794at2"/>
<sequence>MAERQAAGCCMKGGIKMYAHGLVFGKFYPFHKGHHYLIRRAMEESAHVTVVVCSLLSETIPGVLRHAWVHQSVKEMLTEPEFAGKTADVIHLDQTVPQEPSEHPDFWAIWTGLLEGYLTPAHPKFDALFTSEDYGFQMADCLNCTHVLVDKERLTHPVSGTLCRRFLNDKAGTHPEFTRFFQEYADIQTKAPEPFHHRIVIVGSESTGKSTMTEKLADQLHAAAVLEYGRTYTDQFPLTGIQDFYILLQKQLHLFLHTPLEAVKNPILICDTDAIVTQTFADLYFPLREKEFDVLAEQHIHAYRQHADLYLFLKPTVKWVDDGTRLHEHYQEFAAQRIKERLDKYGIAYAEIDHPDYDVRTEQAFQAVKKVLG</sequence>
<dbReference type="InterPro" id="IPR014729">
    <property type="entry name" value="Rossmann-like_a/b/a_fold"/>
</dbReference>
<keyword evidence="3" id="KW-1185">Reference proteome</keyword>
<feature type="domain" description="NadR/Ttd14 AAA" evidence="1">
    <location>
        <begin position="198"/>
        <end position="357"/>
    </location>
</feature>
<dbReference type="SUPFAM" id="SSF52540">
    <property type="entry name" value="P-loop containing nucleoside triphosphate hydrolases"/>
    <property type="match status" value="1"/>
</dbReference>
<dbReference type="InterPro" id="IPR004821">
    <property type="entry name" value="Cyt_trans-like"/>
</dbReference>
<dbReference type="Pfam" id="PF13521">
    <property type="entry name" value="AAA_28"/>
    <property type="match status" value="1"/>
</dbReference>
<dbReference type="PANTHER" id="PTHR37512:SF1">
    <property type="entry name" value="NADR_TTD14 AAA DOMAIN-CONTAINING PROTEIN"/>
    <property type="match status" value="1"/>
</dbReference>
<dbReference type="GO" id="GO:0003824">
    <property type="term" value="F:catalytic activity"/>
    <property type="evidence" value="ECO:0007669"/>
    <property type="project" value="InterPro"/>
</dbReference>